<dbReference type="EMBL" id="KB705573">
    <property type="protein sequence ID" value="EMR71822.1"/>
    <property type="molecule type" value="Genomic_DNA"/>
</dbReference>
<sequence>MHHPSSSPSPSSITSGGSRALIDLHKHHRGKKLEGTCVRFPREEYLEDYDDGDTENLEVLGPHNFFMHARCPGASPTACPCGRYACHIDSMIVAVDGACPGNGTDRAVRSACGVYFGPRDASDGGQQNIAFQVPDVPGHPHTSQRAELHAAIAALSEAKKFATEGGQWHCKIPEQCASPCPIKHLIIKSDSAYLVNSMTDTISKWQENGWRTSKKTPVKNRDLWEQLTGHVAEYTALGVAVDFWLVPREENAKADELANEGLDSGVMYTRNGLRLLPQH</sequence>
<dbReference type="Proteomes" id="UP000012174">
    <property type="component" value="Unassembled WGS sequence"/>
</dbReference>
<keyword evidence="5" id="KW-0479">Metal-binding</keyword>
<dbReference type="SUPFAM" id="SSF53098">
    <property type="entry name" value="Ribonuclease H-like"/>
    <property type="match status" value="1"/>
</dbReference>
<dbReference type="InterPro" id="IPR036397">
    <property type="entry name" value="RNaseH_sf"/>
</dbReference>
<accession>M7T5C1</accession>
<evidence type="ECO:0000256" key="5">
    <source>
        <dbReference type="ARBA" id="ARBA00022723"/>
    </source>
</evidence>
<keyword evidence="4" id="KW-0540">Nuclease</keyword>
<dbReference type="OrthoDB" id="407198at2759"/>
<protein>
    <recommendedName>
        <fullName evidence="3">ribonuclease H</fullName>
        <ecNumber evidence="3">3.1.26.4</ecNumber>
    </recommendedName>
</protein>
<dbReference type="AlphaFoldDB" id="M7T5C1"/>
<dbReference type="Pfam" id="PF00075">
    <property type="entry name" value="RNase_H"/>
    <property type="match status" value="1"/>
</dbReference>
<dbReference type="InterPro" id="IPR012337">
    <property type="entry name" value="RNaseH-like_sf"/>
</dbReference>
<proteinExistence type="inferred from homology"/>
<dbReference type="OMA" id="AVEFWQV"/>
<dbReference type="GO" id="GO:0003676">
    <property type="term" value="F:nucleic acid binding"/>
    <property type="evidence" value="ECO:0007669"/>
    <property type="project" value="InterPro"/>
</dbReference>
<dbReference type="eggNOG" id="KOG3752">
    <property type="taxonomic scope" value="Eukaryota"/>
</dbReference>
<evidence type="ECO:0000256" key="6">
    <source>
        <dbReference type="ARBA" id="ARBA00022759"/>
    </source>
</evidence>
<dbReference type="GO" id="GO:0046872">
    <property type="term" value="F:metal ion binding"/>
    <property type="evidence" value="ECO:0007669"/>
    <property type="project" value="UniProtKB-KW"/>
</dbReference>
<reference evidence="10" key="1">
    <citation type="journal article" date="2013" name="Genome Announc.">
        <title>Draft genome sequence of the grapevine dieback fungus Eutypa lata UCR-EL1.</title>
        <authorList>
            <person name="Blanco-Ulate B."/>
            <person name="Rolshausen P.E."/>
            <person name="Cantu D."/>
        </authorList>
    </citation>
    <scope>NUCLEOTIDE SEQUENCE [LARGE SCALE GENOMIC DNA]</scope>
    <source>
        <strain evidence="10">UCR-EL1</strain>
    </source>
</reference>
<feature type="domain" description="RNase H type-1" evidence="8">
    <location>
        <begin position="87"/>
        <end position="263"/>
    </location>
</feature>
<comment type="catalytic activity">
    <reaction evidence="1">
        <text>Endonucleolytic cleavage to 5'-phosphomonoester.</text>
        <dbReference type="EC" id="3.1.26.4"/>
    </reaction>
</comment>
<evidence type="ECO:0000313" key="9">
    <source>
        <dbReference type="EMBL" id="EMR71822.1"/>
    </source>
</evidence>
<dbReference type="KEGG" id="ela:UCREL1_1132"/>
<evidence type="ECO:0000313" key="10">
    <source>
        <dbReference type="Proteomes" id="UP000012174"/>
    </source>
</evidence>
<dbReference type="PROSITE" id="PS50879">
    <property type="entry name" value="RNASE_H_1"/>
    <property type="match status" value="1"/>
</dbReference>
<dbReference type="InterPro" id="IPR002156">
    <property type="entry name" value="RNaseH_domain"/>
</dbReference>
<dbReference type="PANTHER" id="PTHR10642">
    <property type="entry name" value="RIBONUCLEASE H1"/>
    <property type="match status" value="1"/>
</dbReference>
<keyword evidence="7" id="KW-0378">Hydrolase</keyword>
<evidence type="ECO:0000256" key="2">
    <source>
        <dbReference type="ARBA" id="ARBA00005300"/>
    </source>
</evidence>
<gene>
    <name evidence="9" type="ORF">UCREL1_1132</name>
</gene>
<name>M7T5C1_EUTLA</name>
<dbReference type="GO" id="GO:0004523">
    <property type="term" value="F:RNA-DNA hybrid ribonuclease activity"/>
    <property type="evidence" value="ECO:0007669"/>
    <property type="project" value="UniProtKB-EC"/>
</dbReference>
<evidence type="ECO:0000256" key="4">
    <source>
        <dbReference type="ARBA" id="ARBA00022722"/>
    </source>
</evidence>
<evidence type="ECO:0000259" key="8">
    <source>
        <dbReference type="PROSITE" id="PS50879"/>
    </source>
</evidence>
<evidence type="ECO:0000256" key="1">
    <source>
        <dbReference type="ARBA" id="ARBA00000077"/>
    </source>
</evidence>
<dbReference type="Gene3D" id="3.30.420.10">
    <property type="entry name" value="Ribonuclease H-like superfamily/Ribonuclease H"/>
    <property type="match status" value="1"/>
</dbReference>
<dbReference type="STRING" id="1287681.M7T5C1"/>
<keyword evidence="10" id="KW-1185">Reference proteome</keyword>
<dbReference type="PANTHER" id="PTHR10642:SF26">
    <property type="entry name" value="RIBONUCLEASE H1"/>
    <property type="match status" value="1"/>
</dbReference>
<organism evidence="9 10">
    <name type="scientific">Eutypa lata (strain UCR-EL1)</name>
    <name type="common">Grapevine dieback disease fungus</name>
    <name type="synonym">Eutypa armeniacae</name>
    <dbReference type="NCBI Taxonomy" id="1287681"/>
    <lineage>
        <taxon>Eukaryota</taxon>
        <taxon>Fungi</taxon>
        <taxon>Dikarya</taxon>
        <taxon>Ascomycota</taxon>
        <taxon>Pezizomycotina</taxon>
        <taxon>Sordariomycetes</taxon>
        <taxon>Xylariomycetidae</taxon>
        <taxon>Xylariales</taxon>
        <taxon>Diatrypaceae</taxon>
        <taxon>Eutypa</taxon>
    </lineage>
</organism>
<comment type="similarity">
    <text evidence="2">Belongs to the RNase H family.</text>
</comment>
<dbReference type="EC" id="3.1.26.4" evidence="3"/>
<keyword evidence="6" id="KW-0255">Endonuclease</keyword>
<dbReference type="GO" id="GO:0043137">
    <property type="term" value="P:DNA replication, removal of RNA primer"/>
    <property type="evidence" value="ECO:0007669"/>
    <property type="project" value="TreeGrafter"/>
</dbReference>
<dbReference type="CDD" id="cd13934">
    <property type="entry name" value="RNase_H_Dikarya_like"/>
    <property type="match status" value="1"/>
</dbReference>
<dbReference type="HOGENOM" id="CLU_997577_0_0_1"/>
<dbReference type="InterPro" id="IPR050092">
    <property type="entry name" value="RNase_H"/>
</dbReference>
<evidence type="ECO:0000256" key="3">
    <source>
        <dbReference type="ARBA" id="ARBA00012180"/>
    </source>
</evidence>
<evidence type="ECO:0000256" key="7">
    <source>
        <dbReference type="ARBA" id="ARBA00022801"/>
    </source>
</evidence>